<feature type="domain" description="Ig-like" evidence="5">
    <location>
        <begin position="509"/>
        <end position="601"/>
    </location>
</feature>
<evidence type="ECO:0000259" key="5">
    <source>
        <dbReference type="PROSITE" id="PS50835"/>
    </source>
</evidence>
<dbReference type="STRING" id="7398.A0A1A9Z1X9"/>
<dbReference type="FunFam" id="2.60.40.10:FF:000505">
    <property type="entry name" value="Bent, isoform J"/>
    <property type="match status" value="1"/>
</dbReference>
<accession>A0A1A9Z1X9</accession>
<dbReference type="FunFam" id="2.60.40.10:FF:000097">
    <property type="entry name" value="Bent, isoform F"/>
    <property type="match status" value="4"/>
</dbReference>
<feature type="compositionally biased region" description="Polar residues" evidence="4">
    <location>
        <begin position="1002"/>
        <end position="1012"/>
    </location>
</feature>
<feature type="domain" description="Ig-like" evidence="5">
    <location>
        <begin position="107"/>
        <end position="189"/>
    </location>
</feature>
<reference evidence="7" key="1">
    <citation type="submission" date="2014-03" db="EMBL/GenBank/DDBJ databases">
        <authorList>
            <person name="Aksoy S."/>
            <person name="Warren W."/>
            <person name="Wilson R.K."/>
        </authorList>
    </citation>
    <scope>NUCLEOTIDE SEQUENCE [LARGE SCALE GENOMIC DNA]</scope>
    <source>
        <strain evidence="7">IAEA</strain>
    </source>
</reference>
<feature type="compositionally biased region" description="Basic and acidic residues" evidence="4">
    <location>
        <begin position="1056"/>
        <end position="1076"/>
    </location>
</feature>
<dbReference type="InterPro" id="IPR036179">
    <property type="entry name" value="Ig-like_dom_sf"/>
</dbReference>
<dbReference type="SMART" id="SM00408">
    <property type="entry name" value="IGc2"/>
    <property type="match status" value="9"/>
</dbReference>
<dbReference type="FunFam" id="2.60.40.10:FF:000440">
    <property type="entry name" value="Bent, isoform C"/>
    <property type="match status" value="1"/>
</dbReference>
<dbReference type="InterPro" id="IPR050958">
    <property type="entry name" value="Cell_Adh-Cytoskel_Orgn"/>
</dbReference>
<dbReference type="CDD" id="cd00096">
    <property type="entry name" value="Ig"/>
    <property type="match status" value="2"/>
</dbReference>
<keyword evidence="7" id="KW-1185">Reference proteome</keyword>
<feature type="region of interest" description="Disordered" evidence="4">
    <location>
        <begin position="812"/>
        <end position="1118"/>
    </location>
</feature>
<feature type="domain" description="Ig-like" evidence="5">
    <location>
        <begin position="299"/>
        <end position="391"/>
    </location>
</feature>
<dbReference type="PANTHER" id="PTHR45080">
    <property type="entry name" value="CONTACTIN 5"/>
    <property type="match status" value="1"/>
</dbReference>
<dbReference type="SMART" id="SM00409">
    <property type="entry name" value="IG"/>
    <property type="match status" value="11"/>
</dbReference>
<dbReference type="Proteomes" id="UP000092445">
    <property type="component" value="Unassembled WGS sequence"/>
</dbReference>
<evidence type="ECO:0000256" key="1">
    <source>
        <dbReference type="ARBA" id="ARBA00022729"/>
    </source>
</evidence>
<dbReference type="FunFam" id="2.60.40.10:FF:000032">
    <property type="entry name" value="palladin isoform X1"/>
    <property type="match status" value="1"/>
</dbReference>
<keyword evidence="3" id="KW-0393">Immunoglobulin domain</keyword>
<evidence type="ECO:0000313" key="7">
    <source>
        <dbReference type="Proteomes" id="UP000092445"/>
    </source>
</evidence>
<keyword evidence="2" id="KW-1015">Disulfide bond</keyword>
<keyword evidence="1" id="KW-0732">Signal</keyword>
<dbReference type="FunFam" id="2.60.40.10:FF:000614">
    <property type="entry name" value="Bent, isoform H"/>
    <property type="match status" value="1"/>
</dbReference>
<dbReference type="EnsemblMetazoa" id="GPAI001218-RA">
    <property type="protein sequence ID" value="GPAI001218-PA"/>
    <property type="gene ID" value="GPAI001218"/>
</dbReference>
<dbReference type="VEuPathDB" id="VectorBase:GPAI001218"/>
<reference evidence="6" key="2">
    <citation type="submission" date="2020-05" db="UniProtKB">
        <authorList>
            <consortium name="EnsemblMetazoa"/>
        </authorList>
    </citation>
    <scope>IDENTIFICATION</scope>
    <source>
        <strain evidence="6">IAEA</strain>
    </source>
</reference>
<dbReference type="GO" id="GO:0007156">
    <property type="term" value="P:homophilic cell adhesion via plasma membrane adhesion molecules"/>
    <property type="evidence" value="ECO:0007669"/>
    <property type="project" value="TreeGrafter"/>
</dbReference>
<protein>
    <recommendedName>
        <fullName evidence="5">Ig-like domain-containing protein</fullName>
    </recommendedName>
</protein>
<evidence type="ECO:0000313" key="6">
    <source>
        <dbReference type="EnsemblMetazoa" id="GPAI001218-PA"/>
    </source>
</evidence>
<dbReference type="InterPro" id="IPR013783">
    <property type="entry name" value="Ig-like_fold"/>
</dbReference>
<dbReference type="Gene3D" id="2.60.40.10">
    <property type="entry name" value="Immunoglobulins"/>
    <property type="match status" value="12"/>
</dbReference>
<evidence type="ECO:0000256" key="2">
    <source>
        <dbReference type="ARBA" id="ARBA00023157"/>
    </source>
</evidence>
<dbReference type="PANTHER" id="PTHR45080:SF8">
    <property type="entry name" value="IG-LIKE DOMAIN-CONTAINING PROTEIN"/>
    <property type="match status" value="1"/>
</dbReference>
<feature type="compositionally biased region" description="Basic and acidic residues" evidence="4">
    <location>
        <begin position="812"/>
        <end position="917"/>
    </location>
</feature>
<dbReference type="Pfam" id="PF07679">
    <property type="entry name" value="I-set"/>
    <property type="match status" value="12"/>
</dbReference>
<feature type="domain" description="Ig-like" evidence="5">
    <location>
        <begin position="9"/>
        <end position="102"/>
    </location>
</feature>
<dbReference type="InterPro" id="IPR013098">
    <property type="entry name" value="Ig_I-set"/>
</dbReference>
<dbReference type="GO" id="GO:0005886">
    <property type="term" value="C:plasma membrane"/>
    <property type="evidence" value="ECO:0007669"/>
    <property type="project" value="TreeGrafter"/>
</dbReference>
<feature type="domain" description="Ig-like" evidence="5">
    <location>
        <begin position="404"/>
        <end position="499"/>
    </location>
</feature>
<evidence type="ECO:0000256" key="4">
    <source>
        <dbReference type="SAM" id="MobiDB-lite"/>
    </source>
</evidence>
<feature type="domain" description="Ig-like" evidence="5">
    <location>
        <begin position="1397"/>
        <end position="1489"/>
    </location>
</feature>
<dbReference type="InterPro" id="IPR003599">
    <property type="entry name" value="Ig_sub"/>
</dbReference>
<feature type="compositionally biased region" description="Basic and acidic residues" evidence="4">
    <location>
        <begin position="1013"/>
        <end position="1025"/>
    </location>
</feature>
<dbReference type="InterPro" id="IPR007110">
    <property type="entry name" value="Ig-like_dom"/>
</dbReference>
<proteinExistence type="predicted"/>
<dbReference type="InterPro" id="IPR003598">
    <property type="entry name" value="Ig_sub2"/>
</dbReference>
<sequence length="1584" mass="179688">MGMAEDFAPSFVKKPQLRQEDDGNRLIFECQLLASPQPSIEWYRSDNLIVENERIILRIKPIGDNKFLVALELDDVIETDAGLYKIKAKNKSGEVSASINLNFAQDDGKRLLFECRLTADPAPDIVWFHNGTKIKDSLRHNLRVDKDIDSPHLYFCTLEITNVTVEDAGKYRVAAQNVNGETNATICLNFSGDETPLPENGVKATFVERPIIVQKDENVRIECTYHADEQLSASGRYKVSLQNSEKKLYYLAGLDILNVKPSDKGLYTVKAVNHHGESVATINLNFDDDSNKISDGKAPRFPVKPKICQKDDMIIIECLLEANPAPDIMWYHADQCLENSPRFKMERKGRETKDAYILTLAIIDPKKDDGGYYVCSASNVFGVSNANIALNFDEGANDASGFAPSFTEKPRIIPNESGTFITMKCRCKAKPEPKVTWYKGDEVVSKSSKVTIRTKLISEDTYELMLEIKDPGASDAGTYKCNVLNEFGESNANLNLNIEAEVEPGGEGPKFVEKPRIISENKGKLVIMECKVKADPKPDICWYRNGDIIKESNKIKISMEQRGDQYYVNLQLIDPQMEDSGLYKCNIKNDLGELNANLTLNIEIVPVIKDKPKIIKIIKKRTVVIECTVISKFEPKFTWFKESNLVAKSKRHIYLIEKTKEGEFTVKLEINEVDESDKGAYKLVANNEKGEAVSQIVNLIDIPEEECKLTKPEIARKLTDVKVIENKSFELLISLKQSDRKCKVEWYKGSILLKETKEITTTFDGTIARLTFSAARMEYTASYKVVVINEMGRDESSCKVVVEKKQDKKKIDDEAADVKRKKKKEEEKPSAVEQKENAKVENKKVMEIEPNEMTEKKEGERLKPEDEKGEKECFKKEEAIREESDSAAEKNEEINTESRRSSIVEKAIIESDEKSKQIEQLPKLRKASIPERNEESLKTESKAKAKTKTKTKPKYEELPEIPDYERPVLEKYDKPEFEAGDFTRQLNIPSKMEKPVLEAAKQESQPTKQNNEQVKKKSTGEKTGEQSKGIQLGKGSVPEREEKSDNATLRPVIIEPKQKKVDDVDAEKPFKDDKPRVPKVQPPAPGEAPKIEVIREKRPSLVPEPPSRRGSLIPPAEMGRRPSLIINDERRRPSVDVRRPSIQDLEDLINRSSTPLRDIGNGGPPSIVDVQESYSAVEDSTAYMTVGVEGSPAPTFKFYKGVSEILEGGRYKFLTDGETNTITLCMRKCKPNDEGKYKVVVSNIHGEDTAEMQLYVSDSSGMDFRAMLKKRRYQKWAKEEAEPPKVDLKETEKPMPALKKVERKQDSFLSPLIDQFAKEGKDKKVVFEGRFSKANAKCKWLFRKDEVFASSKYKFKNENDTYQLIIMNPKVEDTGKYTIEIGGVSSTAFLNVEEADPSYTFTKPLKKKIEGFTKHETTLECTVSSSMANVTWLKDGKKIESDDSRYLISKDINGNLKLIIKESLFEDTGTYTCQLDKQPDKTETKVKIVEYPYKFVKVLKSQQCVEKDTITLACEIDDATGEVQWWHNDEEIKPDKRIQVVKDGRKRKLIFKDCKMPDYLNVPQTLIKPKQKSLLTTKIGLTKS</sequence>
<organism evidence="6 7">
    <name type="scientific">Glossina pallidipes</name>
    <name type="common">Tsetse fly</name>
    <dbReference type="NCBI Taxonomy" id="7398"/>
    <lineage>
        <taxon>Eukaryota</taxon>
        <taxon>Metazoa</taxon>
        <taxon>Ecdysozoa</taxon>
        <taxon>Arthropoda</taxon>
        <taxon>Hexapoda</taxon>
        <taxon>Insecta</taxon>
        <taxon>Pterygota</taxon>
        <taxon>Neoptera</taxon>
        <taxon>Endopterygota</taxon>
        <taxon>Diptera</taxon>
        <taxon>Brachycera</taxon>
        <taxon>Muscomorpha</taxon>
        <taxon>Hippoboscoidea</taxon>
        <taxon>Glossinidae</taxon>
        <taxon>Glossina</taxon>
    </lineage>
</organism>
<evidence type="ECO:0000256" key="3">
    <source>
        <dbReference type="ARBA" id="ARBA00023319"/>
    </source>
</evidence>
<feature type="compositionally biased region" description="Basic and acidic residues" evidence="4">
    <location>
        <begin position="1089"/>
        <end position="1099"/>
    </location>
</feature>
<dbReference type="PROSITE" id="PS50835">
    <property type="entry name" value="IG_LIKE"/>
    <property type="match status" value="7"/>
</dbReference>
<dbReference type="SUPFAM" id="SSF48726">
    <property type="entry name" value="Immunoglobulin"/>
    <property type="match status" value="12"/>
</dbReference>
<name>A0A1A9Z1X9_GLOPL</name>
<dbReference type="FunFam" id="2.60.40.10:FF:000775">
    <property type="entry name" value="Uncharacterized protein, isoform F"/>
    <property type="match status" value="1"/>
</dbReference>
<feature type="compositionally biased region" description="Basic and acidic residues" evidence="4">
    <location>
        <begin position="953"/>
        <end position="977"/>
    </location>
</feature>
<feature type="compositionally biased region" description="Basic and acidic residues" evidence="4">
    <location>
        <begin position="928"/>
        <end position="943"/>
    </location>
</feature>
<feature type="domain" description="Ig-like" evidence="5">
    <location>
        <begin position="606"/>
        <end position="694"/>
    </location>
</feature>